<dbReference type="RefSeq" id="WP_251495640.1">
    <property type="nucleotide sequence ID" value="NZ_CAJSLV010000076.1"/>
</dbReference>
<dbReference type="InterPro" id="IPR010721">
    <property type="entry name" value="UstE-like"/>
</dbReference>
<proteinExistence type="predicted"/>
<keyword evidence="1" id="KW-1133">Transmembrane helix</keyword>
<dbReference type="PROSITE" id="PS50244">
    <property type="entry name" value="S5A_REDUCTASE"/>
    <property type="match status" value="1"/>
</dbReference>
<feature type="transmembrane region" description="Helical" evidence="1">
    <location>
        <begin position="12"/>
        <end position="38"/>
    </location>
</feature>
<evidence type="ECO:0000313" key="3">
    <source>
        <dbReference type="Proteomes" id="UP001152519"/>
    </source>
</evidence>
<dbReference type="PANTHER" id="PTHR32251:SF17">
    <property type="entry name" value="STEROID 5-ALPHA REDUCTASE C-TERMINAL DOMAIN-CONTAINING PROTEIN"/>
    <property type="match status" value="1"/>
</dbReference>
<dbReference type="EMBL" id="CAJSLV010000076">
    <property type="protein sequence ID" value="CAG6396740.1"/>
    <property type="molecule type" value="Genomic_DNA"/>
</dbReference>
<gene>
    <name evidence="2" type="ORF">SCOCK_450055</name>
</gene>
<sequence>MNAAAGSAGDGFAWAAFAAGLGWSAAAGLAVMLAAFAAGAAKGVHRGADVAWGVAFTAVAGVTCAVSAGHGDPARRYLITAATAVWGLRLAAHIARRGWGRGEDARYDRLLAKAPGSRTAYALRTVYLAQGALVWLISMPVQAGQYVPARPGAVTAVGAALWAAGTLCEAVGDHQLARFTADPAHHGRLMDRGLWSWTRHPNYFGDFLVWWGLYLAACGSRQSAAVSAPAPLLMSYLLVFGSGKRLLDQHMAERPGYAEYTARTSGFVPLPPRWYARLRKAGARIGAGSANTASRSRR</sequence>
<keyword evidence="1" id="KW-0472">Membrane</keyword>
<name>A0A9W4DUV6_9ACTN</name>
<dbReference type="Pfam" id="PF06966">
    <property type="entry name" value="DUF1295"/>
    <property type="match status" value="1"/>
</dbReference>
<protein>
    <submittedName>
        <fullName evidence="2">Steroid 5-alpha reductase family enzyme</fullName>
    </submittedName>
</protein>
<keyword evidence="3" id="KW-1185">Reference proteome</keyword>
<dbReference type="AlphaFoldDB" id="A0A9W4DUV6"/>
<accession>A0A9W4DUV6</accession>
<keyword evidence="1" id="KW-0812">Transmembrane</keyword>
<feature type="transmembrane region" description="Helical" evidence="1">
    <location>
        <begin position="50"/>
        <end position="68"/>
    </location>
</feature>
<evidence type="ECO:0000313" key="2">
    <source>
        <dbReference type="EMBL" id="CAG6396740.1"/>
    </source>
</evidence>
<comment type="caution">
    <text evidence="2">The sequence shown here is derived from an EMBL/GenBank/DDBJ whole genome shotgun (WGS) entry which is preliminary data.</text>
</comment>
<evidence type="ECO:0000256" key="1">
    <source>
        <dbReference type="SAM" id="Phobius"/>
    </source>
</evidence>
<dbReference type="PANTHER" id="PTHR32251">
    <property type="entry name" value="3-OXO-5-ALPHA-STEROID 4-DEHYDROGENASE"/>
    <property type="match status" value="1"/>
</dbReference>
<dbReference type="Proteomes" id="UP001152519">
    <property type="component" value="Unassembled WGS sequence"/>
</dbReference>
<reference evidence="2" key="1">
    <citation type="submission" date="2021-05" db="EMBL/GenBank/DDBJ databases">
        <authorList>
            <person name="Arsene-Ploetze F."/>
        </authorList>
    </citation>
    <scope>NUCLEOTIDE SEQUENCE</scope>
    <source>
        <strain evidence="2">DSM 42138</strain>
    </source>
</reference>
<organism evidence="2 3">
    <name type="scientific">Actinacidiphila cocklensis</name>
    <dbReference type="NCBI Taxonomy" id="887465"/>
    <lineage>
        <taxon>Bacteria</taxon>
        <taxon>Bacillati</taxon>
        <taxon>Actinomycetota</taxon>
        <taxon>Actinomycetes</taxon>
        <taxon>Kitasatosporales</taxon>
        <taxon>Streptomycetaceae</taxon>
        <taxon>Actinacidiphila</taxon>
    </lineage>
</organism>
<dbReference type="GO" id="GO:0016020">
    <property type="term" value="C:membrane"/>
    <property type="evidence" value="ECO:0007669"/>
    <property type="project" value="TreeGrafter"/>
</dbReference>
<dbReference type="Gene3D" id="1.20.120.1630">
    <property type="match status" value="1"/>
</dbReference>